<evidence type="ECO:0000256" key="7">
    <source>
        <dbReference type="ARBA" id="ARBA00022833"/>
    </source>
</evidence>
<keyword evidence="6 13" id="KW-0812">Transmembrane</keyword>
<dbReference type="GO" id="GO:0010043">
    <property type="term" value="P:response to zinc ion"/>
    <property type="evidence" value="ECO:0007669"/>
    <property type="project" value="TreeGrafter"/>
</dbReference>
<keyword evidence="16" id="KW-1185">Reference proteome</keyword>
<evidence type="ECO:0000256" key="12">
    <source>
        <dbReference type="ARBA" id="ARBA00040080"/>
    </source>
</evidence>
<name>A0A7C9QTM4_9PROT</name>
<dbReference type="SUPFAM" id="SSF81345">
    <property type="entry name" value="ABC transporter involved in vitamin B12 uptake, BtuC"/>
    <property type="match status" value="1"/>
</dbReference>
<reference evidence="15 16" key="1">
    <citation type="submission" date="2020-02" db="EMBL/GenBank/DDBJ databases">
        <authorList>
            <person name="Dziuba M."/>
            <person name="Kuznetsov B."/>
            <person name="Mardanov A."/>
            <person name="Ravin N."/>
            <person name="Grouzdev D."/>
        </authorList>
    </citation>
    <scope>NUCLEOTIDE SEQUENCE [LARGE SCALE GENOMIC DNA]</scope>
    <source>
        <strain evidence="15 16">SpK</strain>
    </source>
</reference>
<evidence type="ECO:0000256" key="14">
    <source>
        <dbReference type="SAM" id="Phobius"/>
    </source>
</evidence>
<evidence type="ECO:0000256" key="8">
    <source>
        <dbReference type="ARBA" id="ARBA00022906"/>
    </source>
</evidence>
<dbReference type="GO" id="GO:0043190">
    <property type="term" value="C:ATP-binding cassette (ABC) transporter complex"/>
    <property type="evidence" value="ECO:0007669"/>
    <property type="project" value="InterPro"/>
</dbReference>
<feature type="transmembrane region" description="Helical" evidence="14">
    <location>
        <begin position="85"/>
        <end position="104"/>
    </location>
</feature>
<comment type="similarity">
    <text evidence="3 13">Belongs to the ABC-3 integral membrane protein family.</text>
</comment>
<evidence type="ECO:0000256" key="3">
    <source>
        <dbReference type="ARBA" id="ARBA00008034"/>
    </source>
</evidence>
<keyword evidence="7" id="KW-0862">Zinc</keyword>
<comment type="function">
    <text evidence="1">Involved in the high-affinity zinc uptake transport system.</text>
</comment>
<dbReference type="InterPro" id="IPR001626">
    <property type="entry name" value="ABC_TroCD"/>
</dbReference>
<feature type="transmembrane region" description="Helical" evidence="14">
    <location>
        <begin position="213"/>
        <end position="233"/>
    </location>
</feature>
<dbReference type="PANTHER" id="PTHR30477:SF23">
    <property type="entry name" value="HIGH-AFFINITY ZINC UPTAKE SYSTEM MEMBRANE PROTEIN ZNUB"/>
    <property type="match status" value="1"/>
</dbReference>
<keyword evidence="11 14" id="KW-0472">Membrane</keyword>
<evidence type="ECO:0000256" key="2">
    <source>
        <dbReference type="ARBA" id="ARBA00004651"/>
    </source>
</evidence>
<comment type="subcellular location">
    <subcellularLocation>
        <location evidence="2 13">Cell membrane</location>
        <topology evidence="2 13">Multi-pass membrane protein</topology>
    </subcellularLocation>
</comment>
<dbReference type="AlphaFoldDB" id="A0A7C9QTM4"/>
<evidence type="ECO:0000313" key="15">
    <source>
        <dbReference type="EMBL" id="NFV80383.1"/>
    </source>
</evidence>
<evidence type="ECO:0000256" key="1">
    <source>
        <dbReference type="ARBA" id="ARBA00002313"/>
    </source>
</evidence>
<evidence type="ECO:0000256" key="5">
    <source>
        <dbReference type="ARBA" id="ARBA00022475"/>
    </source>
</evidence>
<gene>
    <name evidence="15" type="ORF">G4223_09695</name>
</gene>
<dbReference type="PANTHER" id="PTHR30477">
    <property type="entry name" value="ABC-TRANSPORTER METAL-BINDING PROTEIN"/>
    <property type="match status" value="1"/>
</dbReference>
<dbReference type="GO" id="GO:0006829">
    <property type="term" value="P:zinc ion transport"/>
    <property type="evidence" value="ECO:0007669"/>
    <property type="project" value="UniProtKB-KW"/>
</dbReference>
<evidence type="ECO:0000256" key="9">
    <source>
        <dbReference type="ARBA" id="ARBA00022989"/>
    </source>
</evidence>
<accession>A0A7C9QTM4</accession>
<dbReference type="Pfam" id="PF00950">
    <property type="entry name" value="ABC-3"/>
    <property type="match status" value="1"/>
</dbReference>
<evidence type="ECO:0000313" key="16">
    <source>
        <dbReference type="Proteomes" id="UP000480684"/>
    </source>
</evidence>
<evidence type="ECO:0000256" key="13">
    <source>
        <dbReference type="RuleBase" id="RU003943"/>
    </source>
</evidence>
<keyword evidence="9 14" id="KW-1133">Transmembrane helix</keyword>
<feature type="transmembrane region" description="Helical" evidence="14">
    <location>
        <begin position="124"/>
        <end position="148"/>
    </location>
</feature>
<dbReference type="InterPro" id="IPR037294">
    <property type="entry name" value="ABC_BtuC-like"/>
</dbReference>
<evidence type="ECO:0000256" key="11">
    <source>
        <dbReference type="ARBA" id="ARBA00023136"/>
    </source>
</evidence>
<dbReference type="Proteomes" id="UP000480684">
    <property type="component" value="Unassembled WGS sequence"/>
</dbReference>
<keyword evidence="4 13" id="KW-0813">Transport</keyword>
<dbReference type="EMBL" id="JAAIYP010000036">
    <property type="protein sequence ID" value="NFV80383.1"/>
    <property type="molecule type" value="Genomic_DNA"/>
</dbReference>
<proteinExistence type="inferred from homology"/>
<organism evidence="15 16">
    <name type="scientific">Magnetospirillum aberrantis SpK</name>
    <dbReference type="NCBI Taxonomy" id="908842"/>
    <lineage>
        <taxon>Bacteria</taxon>
        <taxon>Pseudomonadati</taxon>
        <taxon>Pseudomonadota</taxon>
        <taxon>Alphaproteobacteria</taxon>
        <taxon>Rhodospirillales</taxon>
        <taxon>Rhodospirillaceae</taxon>
        <taxon>Magnetospirillum</taxon>
    </lineage>
</organism>
<comment type="caution">
    <text evidence="15">The sequence shown here is derived from an EMBL/GenBank/DDBJ whole genome shotgun (WGS) entry which is preliminary data.</text>
</comment>
<evidence type="ECO:0000256" key="4">
    <source>
        <dbReference type="ARBA" id="ARBA00022448"/>
    </source>
</evidence>
<sequence length="261" mass="26834">MDEFLARALAGGLALAVVAGPFGCFVVWRRMAYFGDTLAHAALLGVVLGALLDLDFGIGIAALSLTLALAVGLMQRRRDLASDTVLGILSHGALALGLVVLSLMQDARINVMGWLLGDILSLDWFDVAVMWGGGAVLLAALAVLWRSLVAITIDEDLAAVEGHAVERARLGLMVLVALVVAAAMKVVGILLVTALLVVPAATARRFARTPEQMAALAVLVGAAAVVLGLGASWRFDTPSGPSVVVAALGVFLASRAVPGRG</sequence>
<feature type="transmembrane region" description="Helical" evidence="14">
    <location>
        <begin position="239"/>
        <end position="257"/>
    </location>
</feature>
<feature type="transmembrane region" description="Helical" evidence="14">
    <location>
        <begin position="6"/>
        <end position="28"/>
    </location>
</feature>
<keyword evidence="8" id="KW-0864">Zinc transport</keyword>
<keyword evidence="10" id="KW-0406">Ion transport</keyword>
<feature type="transmembrane region" description="Helical" evidence="14">
    <location>
        <begin position="168"/>
        <end position="201"/>
    </location>
</feature>
<dbReference type="Gene3D" id="1.10.3470.10">
    <property type="entry name" value="ABC transporter involved in vitamin B12 uptake, BtuC"/>
    <property type="match status" value="1"/>
</dbReference>
<dbReference type="RefSeq" id="WP_163678524.1">
    <property type="nucleotide sequence ID" value="NZ_JAAIYP010000036.1"/>
</dbReference>
<dbReference type="GO" id="GO:0055085">
    <property type="term" value="P:transmembrane transport"/>
    <property type="evidence" value="ECO:0007669"/>
    <property type="project" value="InterPro"/>
</dbReference>
<protein>
    <recommendedName>
        <fullName evidence="12">High-affinity zinc uptake system membrane protein ZnuB</fullName>
    </recommendedName>
</protein>
<evidence type="ECO:0000256" key="10">
    <source>
        <dbReference type="ARBA" id="ARBA00023065"/>
    </source>
</evidence>
<feature type="transmembrane region" description="Helical" evidence="14">
    <location>
        <begin position="40"/>
        <end position="73"/>
    </location>
</feature>
<evidence type="ECO:0000256" key="6">
    <source>
        <dbReference type="ARBA" id="ARBA00022692"/>
    </source>
</evidence>
<keyword evidence="5" id="KW-1003">Cell membrane</keyword>